<dbReference type="PROSITE" id="PS51740">
    <property type="entry name" value="SPOVT_ABRB"/>
    <property type="match status" value="1"/>
</dbReference>
<name>A0AA43ZHB5_9HYPH</name>
<dbReference type="GO" id="GO:0097351">
    <property type="term" value="F:toxin sequestering activity"/>
    <property type="evidence" value="ECO:0007669"/>
    <property type="project" value="InterPro"/>
</dbReference>
<organism evidence="3 4">
    <name type="scientific">Ferranicluibacter rubi</name>
    <dbReference type="NCBI Taxonomy" id="2715133"/>
    <lineage>
        <taxon>Bacteria</taxon>
        <taxon>Pseudomonadati</taxon>
        <taxon>Pseudomonadota</taxon>
        <taxon>Alphaproteobacteria</taxon>
        <taxon>Hyphomicrobiales</taxon>
        <taxon>Rhizobiaceae</taxon>
        <taxon>Ferranicluibacter</taxon>
    </lineage>
</organism>
<dbReference type="GO" id="GO:0003700">
    <property type="term" value="F:DNA-binding transcription factor activity"/>
    <property type="evidence" value="ECO:0007669"/>
    <property type="project" value="InterPro"/>
</dbReference>
<keyword evidence="1 3" id="KW-0238">DNA-binding</keyword>
<protein>
    <submittedName>
        <fullName evidence="3">AbrB/MazE/SpoVT family DNA-binding domain-containing protein</fullName>
    </submittedName>
</protein>
<dbReference type="RefSeq" id="WP_110808085.1">
    <property type="nucleotide sequence ID" value="NZ_JAANCM010000007.1"/>
</dbReference>
<evidence type="ECO:0000256" key="1">
    <source>
        <dbReference type="PROSITE-ProRule" id="PRU01076"/>
    </source>
</evidence>
<dbReference type="InterPro" id="IPR037914">
    <property type="entry name" value="SpoVT-AbrB_sf"/>
</dbReference>
<keyword evidence="4" id="KW-1185">Reference proteome</keyword>
<comment type="caution">
    <text evidence="3">The sequence shown here is derived from an EMBL/GenBank/DDBJ whole genome shotgun (WGS) entry which is preliminary data.</text>
</comment>
<dbReference type="InterPro" id="IPR007159">
    <property type="entry name" value="SpoVT-AbrB_dom"/>
</dbReference>
<dbReference type="Proteomes" id="UP001155840">
    <property type="component" value="Unassembled WGS sequence"/>
</dbReference>
<gene>
    <name evidence="3" type="ORF">G8E10_15220</name>
</gene>
<feature type="domain" description="SpoVT-AbrB" evidence="2">
    <location>
        <begin position="6"/>
        <end position="50"/>
    </location>
</feature>
<evidence type="ECO:0000313" key="4">
    <source>
        <dbReference type="Proteomes" id="UP001155840"/>
    </source>
</evidence>
<dbReference type="GO" id="GO:0001558">
    <property type="term" value="P:regulation of cell growth"/>
    <property type="evidence" value="ECO:0007669"/>
    <property type="project" value="InterPro"/>
</dbReference>
<sequence length="111" mass="11916">MGALLKEESTVTVKGQTTIPKAVRQALGVELGDRIAFTVDEHRRVYLEKVKPEQTSDPVIESFLGFLANDMSNNPGTSVVSFPQALLDRAVALTAGMSVDLDAEIEGDIAI</sequence>
<reference evidence="3" key="1">
    <citation type="submission" date="2020-03" db="EMBL/GenBank/DDBJ databases">
        <title>Ferranicluibacter endophyticum gen. nov., sp. nov., a new genus isolated from Rubus ulmifolius Schott. stem.</title>
        <authorList>
            <person name="Roca-Couso R."/>
            <person name="Flores-Felix J.D."/>
            <person name="Igual J.M."/>
            <person name="Rivas R."/>
        </authorList>
    </citation>
    <scope>NUCLEOTIDE SEQUENCE</scope>
    <source>
        <strain evidence="3">CRRU44</strain>
    </source>
</reference>
<dbReference type="EMBL" id="JAANCM010000007">
    <property type="protein sequence ID" value="NHT77066.1"/>
    <property type="molecule type" value="Genomic_DNA"/>
</dbReference>
<dbReference type="Pfam" id="PF15937">
    <property type="entry name" value="PrlF_antitoxin"/>
    <property type="match status" value="1"/>
</dbReference>
<dbReference type="NCBIfam" id="TIGR01439">
    <property type="entry name" value="lp_hng_hel_AbrB"/>
    <property type="match status" value="1"/>
</dbReference>
<proteinExistence type="predicted"/>
<evidence type="ECO:0000259" key="2">
    <source>
        <dbReference type="PROSITE" id="PS51740"/>
    </source>
</evidence>
<dbReference type="GO" id="GO:0003677">
    <property type="term" value="F:DNA binding"/>
    <property type="evidence" value="ECO:0007669"/>
    <property type="project" value="UniProtKB-UniRule"/>
</dbReference>
<dbReference type="AlphaFoldDB" id="A0AA43ZHB5"/>
<evidence type="ECO:0000313" key="3">
    <source>
        <dbReference type="EMBL" id="NHT77066.1"/>
    </source>
</evidence>
<dbReference type="InterPro" id="IPR031848">
    <property type="entry name" value="PrlF_antitoxin"/>
</dbReference>
<accession>A0AA43ZHB5</accession>
<dbReference type="SUPFAM" id="SSF89447">
    <property type="entry name" value="AbrB/MazE/MraZ-like"/>
    <property type="match status" value="1"/>
</dbReference>
<dbReference type="Gene3D" id="2.10.260.10">
    <property type="match status" value="1"/>
</dbReference>
<dbReference type="SMART" id="SM00966">
    <property type="entry name" value="SpoVT_AbrB"/>
    <property type="match status" value="1"/>
</dbReference>